<dbReference type="EMBL" id="DPMF01000225">
    <property type="protein sequence ID" value="HCV81262.1"/>
    <property type="molecule type" value="Genomic_DNA"/>
</dbReference>
<evidence type="ECO:0000313" key="9">
    <source>
        <dbReference type="Proteomes" id="UP000264330"/>
    </source>
</evidence>
<feature type="domain" description="Glycoside hydrolase family 3 N-terminal" evidence="7">
    <location>
        <begin position="15"/>
        <end position="188"/>
    </location>
</feature>
<dbReference type="Gene3D" id="3.20.20.300">
    <property type="entry name" value="Glycoside hydrolase, family 3, N-terminal domain"/>
    <property type="match status" value="1"/>
</dbReference>
<dbReference type="InterPro" id="IPR001764">
    <property type="entry name" value="Glyco_hydro_3_N"/>
</dbReference>
<evidence type="ECO:0000259" key="7">
    <source>
        <dbReference type="Pfam" id="PF00933"/>
    </source>
</evidence>
<evidence type="ECO:0000256" key="5">
    <source>
        <dbReference type="ARBA" id="ARBA00022801"/>
    </source>
</evidence>
<protein>
    <recommendedName>
        <fullName evidence="3">beta-glucosidase</fullName>
        <ecNumber evidence="3">3.2.1.21</ecNumber>
    </recommendedName>
</protein>
<dbReference type="InterPro" id="IPR051915">
    <property type="entry name" value="Cellulose_Degrad_GH3"/>
</dbReference>
<evidence type="ECO:0000256" key="4">
    <source>
        <dbReference type="ARBA" id="ARBA00022729"/>
    </source>
</evidence>
<reference evidence="8 9" key="1">
    <citation type="journal article" date="2018" name="Nat. Biotechnol.">
        <title>A standardized bacterial taxonomy based on genome phylogeny substantially revises the tree of life.</title>
        <authorList>
            <person name="Parks D.H."/>
            <person name="Chuvochina M."/>
            <person name="Waite D.W."/>
            <person name="Rinke C."/>
            <person name="Skarshewski A."/>
            <person name="Chaumeil P.A."/>
            <person name="Hugenholtz P."/>
        </authorList>
    </citation>
    <scope>NUCLEOTIDE SEQUENCE [LARGE SCALE GENOMIC DNA]</scope>
    <source>
        <strain evidence="8">UBA9359</strain>
    </source>
</reference>
<evidence type="ECO:0000256" key="2">
    <source>
        <dbReference type="ARBA" id="ARBA00005336"/>
    </source>
</evidence>
<proteinExistence type="inferred from homology"/>
<comment type="caution">
    <text evidence="8">The sequence shown here is derived from an EMBL/GenBank/DDBJ whole genome shotgun (WGS) entry which is preliminary data.</text>
</comment>
<name>A0A3D5J192_9FLAO</name>
<sequence length="195" mass="21825">EDIYSSYEPFELDQDSLNKALVDYHIGSVLNTANNRALTPQKWYSLISQIQETALKDRLEIPVLYGVDMIHGATYTVGATMFPQQIGQAATRNRDLVRRGAEVTAYETRASSISWNFSPVLDLGMDPRFPRIWESFGEDPYLISELGVEMINGYEGEDNDLSNPEHVASSLKHFLGYHAATSGKDRTPSYIPTSA</sequence>
<dbReference type="EC" id="3.2.1.21" evidence="3"/>
<evidence type="ECO:0000256" key="6">
    <source>
        <dbReference type="ARBA" id="ARBA00023295"/>
    </source>
</evidence>
<dbReference type="GO" id="GO:0009251">
    <property type="term" value="P:glucan catabolic process"/>
    <property type="evidence" value="ECO:0007669"/>
    <property type="project" value="TreeGrafter"/>
</dbReference>
<keyword evidence="4" id="KW-0732">Signal</keyword>
<keyword evidence="5" id="KW-0378">Hydrolase</keyword>
<organism evidence="8 9">
    <name type="scientific">Zunongwangia profunda</name>
    <dbReference type="NCBI Taxonomy" id="398743"/>
    <lineage>
        <taxon>Bacteria</taxon>
        <taxon>Pseudomonadati</taxon>
        <taxon>Bacteroidota</taxon>
        <taxon>Flavobacteriia</taxon>
        <taxon>Flavobacteriales</taxon>
        <taxon>Flavobacteriaceae</taxon>
        <taxon>Zunongwangia</taxon>
    </lineage>
</organism>
<dbReference type="AlphaFoldDB" id="A0A3D5J192"/>
<keyword evidence="6" id="KW-0326">Glycosidase</keyword>
<dbReference type="GO" id="GO:0008422">
    <property type="term" value="F:beta-glucosidase activity"/>
    <property type="evidence" value="ECO:0007669"/>
    <property type="project" value="UniProtKB-EC"/>
</dbReference>
<dbReference type="SUPFAM" id="SSF51445">
    <property type="entry name" value="(Trans)glycosidases"/>
    <property type="match status" value="1"/>
</dbReference>
<feature type="non-terminal residue" evidence="8">
    <location>
        <position position="1"/>
    </location>
</feature>
<dbReference type="InterPro" id="IPR017853">
    <property type="entry name" value="GH"/>
</dbReference>
<evidence type="ECO:0000256" key="1">
    <source>
        <dbReference type="ARBA" id="ARBA00000448"/>
    </source>
</evidence>
<accession>A0A3D5J192</accession>
<dbReference type="PRINTS" id="PR00133">
    <property type="entry name" value="GLHYDRLASE3"/>
</dbReference>
<dbReference type="InterPro" id="IPR036962">
    <property type="entry name" value="Glyco_hydro_3_N_sf"/>
</dbReference>
<dbReference type="Pfam" id="PF00933">
    <property type="entry name" value="Glyco_hydro_3"/>
    <property type="match status" value="1"/>
</dbReference>
<dbReference type="PANTHER" id="PTHR30620:SF16">
    <property type="entry name" value="LYSOSOMAL BETA GLUCOSIDASE"/>
    <property type="match status" value="1"/>
</dbReference>
<gene>
    <name evidence="8" type="ORF">DGQ38_09450</name>
</gene>
<dbReference type="PANTHER" id="PTHR30620">
    <property type="entry name" value="PERIPLASMIC BETA-GLUCOSIDASE-RELATED"/>
    <property type="match status" value="1"/>
</dbReference>
<comment type="similarity">
    <text evidence="2">Belongs to the glycosyl hydrolase 3 family.</text>
</comment>
<feature type="non-terminal residue" evidence="8">
    <location>
        <position position="195"/>
    </location>
</feature>
<comment type="catalytic activity">
    <reaction evidence="1">
        <text>Hydrolysis of terminal, non-reducing beta-D-glucosyl residues with release of beta-D-glucose.</text>
        <dbReference type="EC" id="3.2.1.21"/>
    </reaction>
</comment>
<evidence type="ECO:0000256" key="3">
    <source>
        <dbReference type="ARBA" id="ARBA00012744"/>
    </source>
</evidence>
<evidence type="ECO:0000313" key="8">
    <source>
        <dbReference type="EMBL" id="HCV81262.1"/>
    </source>
</evidence>
<dbReference type="Proteomes" id="UP000264330">
    <property type="component" value="Unassembled WGS sequence"/>
</dbReference>